<dbReference type="Proteomes" id="UP000002668">
    <property type="component" value="Genome"/>
</dbReference>
<organism evidence="3 4">
    <name type="scientific">Leptosphaeria maculans (strain JN3 / isolate v23.1.3 / race Av1-4-5-6-7-8)</name>
    <name type="common">Blackleg fungus</name>
    <name type="synonym">Phoma lingam</name>
    <dbReference type="NCBI Taxonomy" id="985895"/>
    <lineage>
        <taxon>Eukaryota</taxon>
        <taxon>Fungi</taxon>
        <taxon>Dikarya</taxon>
        <taxon>Ascomycota</taxon>
        <taxon>Pezizomycotina</taxon>
        <taxon>Dothideomycetes</taxon>
        <taxon>Pleosporomycetidae</taxon>
        <taxon>Pleosporales</taxon>
        <taxon>Pleosporineae</taxon>
        <taxon>Leptosphaeriaceae</taxon>
        <taxon>Plenodomus</taxon>
        <taxon>Plenodomus lingam/Leptosphaeria maculans species complex</taxon>
    </lineage>
</organism>
<accession>E5ADK7</accession>
<name>E5ADK7_LEPMJ</name>
<dbReference type="EMBL" id="FP929139">
    <property type="protein sequence ID" value="CBY01296.1"/>
    <property type="molecule type" value="Genomic_DNA"/>
</dbReference>
<evidence type="ECO:0000256" key="1">
    <source>
        <dbReference type="SAM" id="MobiDB-lite"/>
    </source>
</evidence>
<evidence type="ECO:0000313" key="3">
    <source>
        <dbReference type="EMBL" id="CBY01296.1"/>
    </source>
</evidence>
<proteinExistence type="predicted"/>
<dbReference type="Gene3D" id="3.30.160.60">
    <property type="entry name" value="Classic Zinc Finger"/>
    <property type="match status" value="1"/>
</dbReference>
<feature type="domain" description="C2H2-type" evidence="2">
    <location>
        <begin position="436"/>
        <end position="463"/>
    </location>
</feature>
<dbReference type="eggNOG" id="ENOG502SXT7">
    <property type="taxonomic scope" value="Eukaryota"/>
</dbReference>
<dbReference type="HOGENOM" id="CLU_418598_0_0_1"/>
<evidence type="ECO:0000313" key="4">
    <source>
        <dbReference type="Proteomes" id="UP000002668"/>
    </source>
</evidence>
<feature type="region of interest" description="Disordered" evidence="1">
    <location>
        <begin position="586"/>
        <end position="607"/>
    </location>
</feature>
<dbReference type="STRING" id="985895.E5ADK7"/>
<protein>
    <recommendedName>
        <fullName evidence="2">C2H2-type domain-containing protein</fullName>
    </recommendedName>
</protein>
<reference evidence="4" key="1">
    <citation type="journal article" date="2011" name="Nat. Commun.">
        <title>Effector diversification within compartments of the Leptosphaeria maculans genome affected by Repeat-Induced Point mutations.</title>
        <authorList>
            <person name="Rouxel T."/>
            <person name="Grandaubert J."/>
            <person name="Hane J.K."/>
            <person name="Hoede C."/>
            <person name="van de Wouw A.P."/>
            <person name="Couloux A."/>
            <person name="Dominguez V."/>
            <person name="Anthouard V."/>
            <person name="Bally P."/>
            <person name="Bourras S."/>
            <person name="Cozijnsen A.J."/>
            <person name="Ciuffetti L.M."/>
            <person name="Degrave A."/>
            <person name="Dilmaghani A."/>
            <person name="Duret L."/>
            <person name="Fudal I."/>
            <person name="Goodwin S.B."/>
            <person name="Gout L."/>
            <person name="Glaser N."/>
            <person name="Linglin J."/>
            <person name="Kema G.H.J."/>
            <person name="Lapalu N."/>
            <person name="Lawrence C.B."/>
            <person name="May K."/>
            <person name="Meyer M."/>
            <person name="Ollivier B."/>
            <person name="Poulain J."/>
            <person name="Schoch C.L."/>
            <person name="Simon A."/>
            <person name="Spatafora J.W."/>
            <person name="Stachowiak A."/>
            <person name="Turgeon B.G."/>
            <person name="Tyler B.M."/>
            <person name="Vincent D."/>
            <person name="Weissenbach J."/>
            <person name="Amselem J."/>
            <person name="Quesneville H."/>
            <person name="Oliver R.P."/>
            <person name="Wincker P."/>
            <person name="Balesdent M.-H."/>
            <person name="Howlett B.J."/>
        </authorList>
    </citation>
    <scope>NUCLEOTIDE SEQUENCE [LARGE SCALE GENOMIC DNA]</scope>
    <source>
        <strain evidence="4">JN3 / isolate v23.1.3 / race Av1-4-5-6-7-8</strain>
    </source>
</reference>
<gene>
    <name evidence="3" type="ORF">LEMA_P000830.1</name>
</gene>
<sequence>MWLEAAQLPPPIRWPDLVLAKIQVAGLANVPWPSIPSATTSRLRTAPSSARIVHGSELAEAVDHGQLADDQGHSSRPYQPIRVCRSLLYNNKRFNSAFRPSFSPRATGKSWLRTGSETCMDYLAHDIRLVLVPNLRCLPYFLYLAPYVPTQEQGRESLYTAPIIDFAFPGVPIGSYSRPHWKRRSILHSLPEQRTLQILSLPASFYEPTDLLLSQIHLFAGVAIITDRYYGRDISSWCESVIHFRSRPILVYHGWTACSKEIYHKLAFSLALTDFPSYLEGTDLVHRSFGTTRKPGKLRVVPPATPYYRPSLKSGTSRKEEAIRPKQEPSSPVMSGYGYSQSDQTGYNYAPAYQAGVPQYTQTQVNQYYAQYQCYPPQPYHIIPDYYVQAPVVAQPTFQQPLTGSGYDARWQVQADSNELNTPQGPTRSNSRTRTWTCDIPSCTSSANFTRLADLQRHQSTVHGVGTPDYPCTVPRCNRVGDKGFTRRDHLVEHLRNFHHMDIPKRRPGERSAFPLGWPEGGVSQGSSSGQVGGGEHVRGTSRLGRSGRVTKPSRRGGRGGGRSRGASRIAGVARGSVGFLTEVQDQNPDIGSAEEPELARTSNSADKAEVAGAQGHVTLDDLLALGDYPVQPRGHADTGDIITNNERFCPWDIT</sequence>
<dbReference type="OrthoDB" id="2687452at2759"/>
<feature type="compositionally biased region" description="Basic and acidic residues" evidence="1">
    <location>
        <begin position="317"/>
        <end position="327"/>
    </location>
</feature>
<dbReference type="AlphaFoldDB" id="E5ADK7"/>
<keyword evidence="4" id="KW-1185">Reference proteome</keyword>
<dbReference type="VEuPathDB" id="FungiDB:LEMA_P000830.1"/>
<dbReference type="InParanoid" id="E5ADK7"/>
<dbReference type="SMART" id="SM00355">
    <property type="entry name" value="ZnF_C2H2"/>
    <property type="match status" value="2"/>
</dbReference>
<evidence type="ECO:0000259" key="2">
    <source>
        <dbReference type="SMART" id="SM00355"/>
    </source>
</evidence>
<feature type="region of interest" description="Disordered" evidence="1">
    <location>
        <begin position="311"/>
        <end position="335"/>
    </location>
</feature>
<dbReference type="InterPro" id="IPR013087">
    <property type="entry name" value="Znf_C2H2_type"/>
</dbReference>
<feature type="region of interest" description="Disordered" evidence="1">
    <location>
        <begin position="503"/>
        <end position="571"/>
    </location>
</feature>
<feature type="domain" description="C2H2-type" evidence="2">
    <location>
        <begin position="470"/>
        <end position="499"/>
    </location>
</feature>